<dbReference type="Proteomes" id="UP001271890">
    <property type="component" value="Unassembled WGS sequence"/>
</dbReference>
<comment type="caution">
    <text evidence="2">The sequence shown here is derived from an EMBL/GenBank/DDBJ whole genome shotgun (WGS) entry which is preliminary data.</text>
</comment>
<dbReference type="Pfam" id="PF12790">
    <property type="entry name" value="T6SS-SciN"/>
    <property type="match status" value="1"/>
</dbReference>
<accession>A0ABU4SCI2</accession>
<keyword evidence="1" id="KW-1133">Transmembrane helix</keyword>
<protein>
    <submittedName>
        <fullName evidence="2">Type VI secretion system lipoprotein TssJ</fullName>
    </submittedName>
</protein>
<dbReference type="NCBIfam" id="TIGR03352">
    <property type="entry name" value="VI_chp_3"/>
    <property type="match status" value="1"/>
</dbReference>
<keyword evidence="3" id="KW-1185">Reference proteome</keyword>
<dbReference type="InterPro" id="IPR017734">
    <property type="entry name" value="T6SS_SciN"/>
</dbReference>
<sequence>MTFHFLRRNNITTNRLKTITWSSKRLTPAMSLVVISLIIISLTIITGCSSSSSQPKLPPYKIIFDTTSDMNNFAPLKMHVLLLKSREEFMSAEFFSLQRKDKAALGDKLVNENQFFLRPSRSTYCVIEKNQSEANYIGVIAEYSQLSGKKWRIAFPVPLPPEKPSFYEFWRSSPDELNVCVKVTHNGLSSIQKCNLSCTAETEENNE</sequence>
<reference evidence="3" key="1">
    <citation type="journal article" date="2024" name="Toxins">
        <title>Genome Sequence Analysis of Native Xenorhabdus Strains Isolated from Entomopathogenic Nematodes in Argentina.</title>
        <authorList>
            <person name="Palma L."/>
            <person name="Frizzo L."/>
            <person name="Kaiser S."/>
            <person name="Berry C."/>
            <person name="Caballero P."/>
            <person name="Bode H.B."/>
            <person name="Del Valle E.E."/>
        </authorList>
    </citation>
    <scope>NUCLEOTIDE SEQUENCE [LARGE SCALE GENOMIC DNA]</scope>
    <source>
        <strain evidence="3">12</strain>
    </source>
</reference>
<organism evidence="2 3">
    <name type="scientific">Xenorhabdus santafensis</name>
    <dbReference type="NCBI Taxonomy" id="2582833"/>
    <lineage>
        <taxon>Bacteria</taxon>
        <taxon>Pseudomonadati</taxon>
        <taxon>Pseudomonadota</taxon>
        <taxon>Gammaproteobacteria</taxon>
        <taxon>Enterobacterales</taxon>
        <taxon>Morganellaceae</taxon>
        <taxon>Xenorhabdus</taxon>
    </lineage>
</organism>
<proteinExistence type="predicted"/>
<keyword evidence="1" id="KW-0472">Membrane</keyword>
<evidence type="ECO:0000256" key="1">
    <source>
        <dbReference type="SAM" id="Phobius"/>
    </source>
</evidence>
<name>A0ABU4SCI2_9GAMM</name>
<evidence type="ECO:0000313" key="3">
    <source>
        <dbReference type="Proteomes" id="UP001271890"/>
    </source>
</evidence>
<keyword evidence="2" id="KW-0449">Lipoprotein</keyword>
<dbReference type="PANTHER" id="PTHR37625:SF4">
    <property type="entry name" value="OUTER MEMBRANE LIPOPROTEIN"/>
    <property type="match status" value="1"/>
</dbReference>
<dbReference type="PANTHER" id="PTHR37625">
    <property type="entry name" value="OUTER MEMBRANE LIPOPROTEIN-RELATED"/>
    <property type="match status" value="1"/>
</dbReference>
<evidence type="ECO:0000313" key="2">
    <source>
        <dbReference type="EMBL" id="MDX7988504.1"/>
    </source>
</evidence>
<keyword evidence="1" id="KW-0812">Transmembrane</keyword>
<feature type="transmembrane region" description="Helical" evidence="1">
    <location>
        <begin position="26"/>
        <end position="45"/>
    </location>
</feature>
<dbReference type="EMBL" id="VCDN01000058">
    <property type="protein sequence ID" value="MDX7988504.1"/>
    <property type="molecule type" value="Genomic_DNA"/>
</dbReference>
<dbReference type="Gene3D" id="2.60.40.4150">
    <property type="entry name" value="Type VI secretion system, lipoprotein SciN"/>
    <property type="match status" value="1"/>
</dbReference>
<dbReference type="InterPro" id="IPR038706">
    <property type="entry name" value="Type_VI_SciN-like_sf"/>
</dbReference>
<gene>
    <name evidence="2" type="primary">tssJ</name>
    <name evidence="2" type="ORF">FE392_14380</name>
</gene>